<organism evidence="2 3">
    <name type="scientific">Adlercreutzia muris</name>
    <dbReference type="NCBI Taxonomy" id="1796610"/>
    <lineage>
        <taxon>Bacteria</taxon>
        <taxon>Bacillati</taxon>
        <taxon>Actinomycetota</taxon>
        <taxon>Coriobacteriia</taxon>
        <taxon>Eggerthellales</taxon>
        <taxon>Eggerthellaceae</taxon>
        <taxon>Adlercreutzia</taxon>
    </lineage>
</organism>
<proteinExistence type="predicted"/>
<keyword evidence="3" id="KW-1185">Reference proteome</keyword>
<dbReference type="InterPro" id="IPR007842">
    <property type="entry name" value="HEPN_dom"/>
</dbReference>
<dbReference type="EMBL" id="WAJS01000007">
    <property type="protein sequence ID" value="KAB1650980.1"/>
    <property type="molecule type" value="Genomic_DNA"/>
</dbReference>
<accession>A0A7C8FXG9</accession>
<name>A0A7C8FXG9_9ACTN</name>
<dbReference type="Pfam" id="PF05168">
    <property type="entry name" value="HEPN"/>
    <property type="match status" value="1"/>
</dbReference>
<dbReference type="AlphaFoldDB" id="A0A7C8FXG9"/>
<evidence type="ECO:0000313" key="3">
    <source>
        <dbReference type="Proteomes" id="UP000479639"/>
    </source>
</evidence>
<dbReference type="RefSeq" id="WP_151429975.1">
    <property type="nucleotide sequence ID" value="NZ_JANJZI010000013.1"/>
</dbReference>
<protein>
    <submittedName>
        <fullName evidence="2">HEPN domain-containing protein</fullName>
    </submittedName>
</protein>
<evidence type="ECO:0000313" key="2">
    <source>
        <dbReference type="EMBL" id="KAB1650980.1"/>
    </source>
</evidence>
<sequence length="247" mass="28470">MNILLRFGAGLFGTAVAAFIGGKLYSEHYYKEDGFNPNGYDRDGYDREGFNEDGFDREGYNRAGFDKRGFNRDGYDQEGYDRSGYDSQGFDRRGFDHNGFNSDGLDSSGYNRKGYNNDGIDRVGFDFGYYSSAIKEMRELAQKAHGQMKRGELPYAFRDIRVDAEKVLKAILRHNGKRIDKGENLSDMIYKCKRSKLVPLELCEKLDGLRFRCNDTQHDTEVEKSYNEAHFCYKTLCEAIDYLEEIT</sequence>
<comment type="caution">
    <text evidence="2">The sequence shown here is derived from an EMBL/GenBank/DDBJ whole genome shotgun (WGS) entry which is preliminary data.</text>
</comment>
<dbReference type="Proteomes" id="UP000479639">
    <property type="component" value="Unassembled WGS sequence"/>
</dbReference>
<gene>
    <name evidence="2" type="ORF">F8D48_03510</name>
</gene>
<evidence type="ECO:0000259" key="1">
    <source>
        <dbReference type="Pfam" id="PF05168"/>
    </source>
</evidence>
<reference evidence="2 3" key="1">
    <citation type="submission" date="2019-09" db="EMBL/GenBank/DDBJ databases">
        <title>Whole genome shotgun sequencing (WGS) of Ellagibacter isourolithinifaciens DSM 104140(T) and Adlercreutzia muris DSM 29508(T).</title>
        <authorList>
            <person name="Stoll D.A."/>
            <person name="Danylec N."/>
            <person name="Huch M."/>
        </authorList>
    </citation>
    <scope>NUCLEOTIDE SEQUENCE [LARGE SCALE GENOMIC DNA]</scope>
    <source>
        <strain evidence="2 3">DSM 29508</strain>
    </source>
</reference>
<feature type="domain" description="HEPN" evidence="1">
    <location>
        <begin position="143"/>
        <end position="245"/>
    </location>
</feature>